<dbReference type="Pfam" id="PF00383">
    <property type="entry name" value="dCMP_cyt_deam_1"/>
    <property type="match status" value="1"/>
</dbReference>
<evidence type="ECO:0000256" key="17">
    <source>
        <dbReference type="PIRSR" id="PIRSR630616-2"/>
    </source>
</evidence>
<dbReference type="GO" id="GO:0016787">
    <property type="term" value="F:hydrolase activity"/>
    <property type="evidence" value="ECO:0007669"/>
    <property type="project" value="InterPro"/>
</dbReference>
<dbReference type="GO" id="GO:0005524">
    <property type="term" value="F:ATP binding"/>
    <property type="evidence" value="ECO:0007669"/>
    <property type="project" value="UniProtKB-UniRule"/>
</dbReference>
<feature type="domain" description="SP-RING-type" evidence="24">
    <location>
        <begin position="794"/>
        <end position="877"/>
    </location>
</feature>
<evidence type="ECO:0000256" key="7">
    <source>
        <dbReference type="ARBA" id="ARBA00022741"/>
    </source>
</evidence>
<dbReference type="InterPro" id="IPR011011">
    <property type="entry name" value="Znf_FYVE_PHD"/>
</dbReference>
<reference evidence="26" key="1">
    <citation type="journal article" date="2011" name="PLoS Biol.">
        <title>Gene gain and loss during evolution of obligate parasitism in the white rust pathogen of Arabidopsis thaliana.</title>
        <authorList>
            <person name="Kemen E."/>
            <person name="Gardiner A."/>
            <person name="Schultz-Larsen T."/>
            <person name="Kemen A.C."/>
            <person name="Balmuth A.L."/>
            <person name="Robert-Seilaniantz A."/>
            <person name="Bailey K."/>
            <person name="Holub E."/>
            <person name="Studholme D.J."/>
            <person name="Maclean D."/>
            <person name="Jones J.D."/>
        </authorList>
    </citation>
    <scope>NUCLEOTIDE SEQUENCE</scope>
</reference>
<keyword evidence="7 17" id="KW-0547">Nucleotide-binding</keyword>
<evidence type="ECO:0000259" key="25">
    <source>
        <dbReference type="PROSITE" id="PS51747"/>
    </source>
</evidence>
<comment type="catalytic activity">
    <reaction evidence="15 21">
        <text>L-seryl-[protein] + ATP = O-phospho-L-seryl-[protein] + ADP + H(+)</text>
        <dbReference type="Rhea" id="RHEA:17989"/>
        <dbReference type="Rhea" id="RHEA-COMP:9863"/>
        <dbReference type="Rhea" id="RHEA-COMP:11604"/>
        <dbReference type="ChEBI" id="CHEBI:15378"/>
        <dbReference type="ChEBI" id="CHEBI:29999"/>
        <dbReference type="ChEBI" id="CHEBI:30616"/>
        <dbReference type="ChEBI" id="CHEBI:83421"/>
        <dbReference type="ChEBI" id="CHEBI:456216"/>
        <dbReference type="EC" id="2.7.11.1"/>
    </reaction>
</comment>
<evidence type="ECO:0000256" key="8">
    <source>
        <dbReference type="ARBA" id="ARBA00022771"/>
    </source>
</evidence>
<dbReference type="InterPro" id="IPR002125">
    <property type="entry name" value="CMP_dCMP_dom"/>
</dbReference>
<evidence type="ECO:0000256" key="5">
    <source>
        <dbReference type="ARBA" id="ARBA00022679"/>
    </source>
</evidence>
<dbReference type="EMBL" id="FR824351">
    <property type="protein sequence ID" value="CCA25601.1"/>
    <property type="molecule type" value="Genomic_DNA"/>
</dbReference>
<dbReference type="Pfam" id="PF02891">
    <property type="entry name" value="zf-MIZ"/>
    <property type="match status" value="1"/>
</dbReference>
<dbReference type="GO" id="GO:0004674">
    <property type="term" value="F:protein serine/threonine kinase activity"/>
    <property type="evidence" value="ECO:0007669"/>
    <property type="project" value="UniProtKB-KW"/>
</dbReference>
<dbReference type="SUPFAM" id="SSF68906">
    <property type="entry name" value="SAP domain"/>
    <property type="match status" value="1"/>
</dbReference>
<dbReference type="InterPro" id="IPR004181">
    <property type="entry name" value="Znf_MIZ"/>
</dbReference>
<dbReference type="PROSITE" id="PS00107">
    <property type="entry name" value="PROTEIN_KINASE_ATP"/>
    <property type="match status" value="1"/>
</dbReference>
<evidence type="ECO:0000256" key="19">
    <source>
        <dbReference type="PROSITE-ProRule" id="PRU00452"/>
    </source>
</evidence>
<feature type="binding site" evidence="17">
    <location>
        <begin position="275"/>
        <end position="276"/>
    </location>
    <ligand>
        <name>ATP</name>
        <dbReference type="ChEBI" id="CHEBI:30616"/>
    </ligand>
</feature>
<keyword evidence="6" id="KW-0479">Metal-binding</keyword>
<dbReference type="Pfam" id="PF00069">
    <property type="entry name" value="Pkinase"/>
    <property type="match status" value="1"/>
</dbReference>
<evidence type="ECO:0000256" key="6">
    <source>
        <dbReference type="ARBA" id="ARBA00022723"/>
    </source>
</evidence>
<comment type="similarity">
    <text evidence="21">Belongs to the protein kinase superfamily. Ser/Thr protein kinase family. Aurora subfamily.</text>
</comment>
<evidence type="ECO:0000256" key="18">
    <source>
        <dbReference type="PIRSR" id="PIRSR630616-3"/>
    </source>
</evidence>
<evidence type="ECO:0000259" key="23">
    <source>
        <dbReference type="PROSITE" id="PS50800"/>
    </source>
</evidence>
<feature type="domain" description="Protein kinase" evidence="22">
    <location>
        <begin position="146"/>
        <end position="400"/>
    </location>
</feature>
<feature type="non-terminal residue" evidence="26">
    <location>
        <position position="1"/>
    </location>
</feature>
<keyword evidence="26" id="KW-0436">Ligase</keyword>
<comment type="pathway">
    <text evidence="2">Protein modification; protein sumoylation.</text>
</comment>
<dbReference type="InterPro" id="IPR013083">
    <property type="entry name" value="Znf_RING/FYVE/PHD"/>
</dbReference>
<dbReference type="InterPro" id="IPR016193">
    <property type="entry name" value="Cytidine_deaminase-like"/>
</dbReference>
<dbReference type="PROSITE" id="PS00903">
    <property type="entry name" value="CYT_DCMP_DEAMINASES_1"/>
    <property type="match status" value="1"/>
</dbReference>
<dbReference type="PROSITE" id="PS51044">
    <property type="entry name" value="ZF_SP_RING"/>
    <property type="match status" value="1"/>
</dbReference>
<evidence type="ECO:0000256" key="20">
    <source>
        <dbReference type="PROSITE-ProRule" id="PRU10141"/>
    </source>
</evidence>
<dbReference type="PROSITE" id="PS00108">
    <property type="entry name" value="PROTEIN_KINASE_ST"/>
    <property type="match status" value="1"/>
</dbReference>
<evidence type="ECO:0000256" key="21">
    <source>
        <dbReference type="RuleBase" id="RU367134"/>
    </source>
</evidence>
<feature type="domain" description="CMP/dCMP-type deaminase" evidence="25">
    <location>
        <begin position="1111"/>
        <end position="1223"/>
    </location>
</feature>
<dbReference type="Pfam" id="PF25527">
    <property type="entry name" value="GBD-like_ZMIZ1_ZMIZ2"/>
    <property type="match status" value="1"/>
</dbReference>
<dbReference type="SUPFAM" id="SSF56112">
    <property type="entry name" value="Protein kinase-like (PK-like)"/>
    <property type="match status" value="1"/>
</dbReference>
<dbReference type="GO" id="GO:0016874">
    <property type="term" value="F:ligase activity"/>
    <property type="evidence" value="ECO:0007669"/>
    <property type="project" value="UniProtKB-KW"/>
</dbReference>
<evidence type="ECO:0000256" key="14">
    <source>
        <dbReference type="ARBA" id="ARBA00047899"/>
    </source>
</evidence>
<dbReference type="GO" id="GO:0016925">
    <property type="term" value="P:protein sumoylation"/>
    <property type="evidence" value="ECO:0007669"/>
    <property type="project" value="UniProtKB-UniPathway"/>
</dbReference>
<evidence type="ECO:0000259" key="24">
    <source>
        <dbReference type="PROSITE" id="PS51044"/>
    </source>
</evidence>
<dbReference type="InterPro" id="IPR003034">
    <property type="entry name" value="SAP_dom"/>
</dbReference>
<dbReference type="SUPFAM" id="SSF57903">
    <property type="entry name" value="FYVE/PHD zinc finger"/>
    <property type="match status" value="1"/>
</dbReference>
<dbReference type="SUPFAM" id="SSF53927">
    <property type="entry name" value="Cytidine deaminase-like"/>
    <property type="match status" value="1"/>
</dbReference>
<dbReference type="Gene3D" id="1.10.510.10">
    <property type="entry name" value="Transferase(Phosphotransferase) domain 1"/>
    <property type="match status" value="1"/>
</dbReference>
<feature type="binding site" evidence="17 20">
    <location>
        <position position="175"/>
    </location>
    <ligand>
        <name>ATP</name>
        <dbReference type="ChEBI" id="CHEBI:30616"/>
    </ligand>
</feature>
<evidence type="ECO:0000256" key="12">
    <source>
        <dbReference type="ARBA" id="ARBA00022840"/>
    </source>
</evidence>
<dbReference type="PROSITE" id="PS51747">
    <property type="entry name" value="CYT_DCMP_DEAMINASES_2"/>
    <property type="match status" value="1"/>
</dbReference>
<keyword evidence="8 19" id="KW-0863">Zinc-finger</keyword>
<evidence type="ECO:0000256" key="3">
    <source>
        <dbReference type="ARBA" id="ARBA00005383"/>
    </source>
</evidence>
<evidence type="ECO:0000256" key="9">
    <source>
        <dbReference type="ARBA" id="ARBA00022777"/>
    </source>
</evidence>
<gene>
    <name evidence="26" type="primary">AlNc14C306G10451</name>
    <name evidence="26" type="ORF">ALNC14_117450</name>
</gene>
<comment type="subcellular location">
    <subcellularLocation>
        <location evidence="1">Nucleus</location>
    </subcellularLocation>
</comment>
<dbReference type="InterPro" id="IPR011009">
    <property type="entry name" value="Kinase-like_dom_sf"/>
</dbReference>
<keyword evidence="9 21" id="KW-0418">Kinase</keyword>
<dbReference type="UniPathway" id="UPA00886"/>
<dbReference type="PANTHER" id="PTHR24350">
    <property type="entry name" value="SERINE/THREONINE-PROTEIN KINASE IAL-RELATED"/>
    <property type="match status" value="1"/>
</dbReference>
<evidence type="ECO:0000256" key="4">
    <source>
        <dbReference type="ARBA" id="ARBA00022527"/>
    </source>
</evidence>
<dbReference type="SMART" id="SM00513">
    <property type="entry name" value="SAP"/>
    <property type="match status" value="1"/>
</dbReference>
<accession>F0WVZ9</accession>
<dbReference type="FunFam" id="3.30.200.20:FF:000042">
    <property type="entry name" value="Aurora kinase A"/>
    <property type="match status" value="1"/>
</dbReference>
<dbReference type="Gene3D" id="3.40.140.10">
    <property type="entry name" value="Cytidine Deaminase, domain 2"/>
    <property type="match status" value="1"/>
</dbReference>
<keyword evidence="11" id="KW-0862">Zinc</keyword>
<dbReference type="InterPro" id="IPR030616">
    <property type="entry name" value="Aur-like"/>
</dbReference>
<feature type="binding site" evidence="17">
    <location>
        <position position="289"/>
    </location>
    <ligand>
        <name>ATP</name>
        <dbReference type="ChEBI" id="CHEBI:30616"/>
    </ligand>
</feature>
<sequence length="1298" mass="146918">EVFSQCRTINFEYTQLCILLFELIDLKLNVIRIGNYLESTYQCPLALFPAKCWRNCRYSLASNRFDGAERSVNTGSNIAAKKRDYESETSAQSIPRYPLQDVTGVCRNTVTNPSNSVNLKESEEWPKCQSEVSTPTTKKSWSIQDFEIGRILGRGRFGRVYLAREKKAKKIVALKILLKDQLRNAGVVHQLRKEVEIHSRINHPNILRLYATFQDTRRVYLVLQYASGGDLYRKLQNAPGRRFSERQTAHYISQLVSAIQTCHAQNVVHRDIKPENLLLTSDEQLLLADFGWSSHNVTHHNRRETLCGTLDYLSPEMVQGTPYDTSVDIWAIGVTLYEFLCGKPPFEAHDQNQTVNQIIERPVSVPTFVSPAARDLIQQILQKSPQARLSLSAIKRHRWFTYHVSACRGEHKEMGKEFRMSQVRDLRLHQIRIKLNDLRMNELRNILIAMRLTRSGKKCELVERIATALEVFDKKAAEYHTSNAITSAFYVGQIDAALKYIEMQIYANVQQHVPPPATSVPQTYTNTIPLARTYPSGNILSSFYTGPLQNQSPPISNVEILQLNSYPSMDHARCFCNPRLGPPVSHRIVSCIACGLKVHTKCHQLDANTQIRDRINHYICEFCRSEQLDPFFRLEKTIVKPFFVRFVNSYGAFQLEYTLTDSDLAILQHRESISELQLRCFDVKDDLRRGHCWPTSTFITVNGVATPIIQRSPPGHTNPSKVLREIPLNVFGLSRKGLNIIEIRCKENASIFAFMIQIVKAQTLESIMSLVEKNSSQMTFVEAKQQVEGSFDKSNDGVETTCTLLSLRCPLGLCMIDRPARGRQCKHLQCFDLKTFLLYSRKARSKPWICVICHKFIRLADLRVDPFLSKLLKENGQLEGVEHVEIFPDATWKVQLNEEETTSSSPIVKKLKVDTLQTELDLKTNSNETIAIDLLSSDEENERTDSNAMENEVENSEILLSESELWEDLSSSTKIAQLNGSNASTSFYKSKQWSASQPDEIVEADALDSEDSWPPLFPSISSSLEAVSTEAMQIGDSNLLPISTFSEIHKSLTENSECNGTNVLVQNISLAKTPNSMEIARSMENGNGVQSLGCQLNANSASQSVICLLDNKDVGFMREALEEAERALVRGEVPVGCVAVYQNQIISFASNRTNELCNATKHAELVAIDYIVSNYNNTRAIFQETTFYVTCEPCIMCAAALLQCKVVRVVFGCQNFRFGGCGSVLSLHEPTANIPRTFSCHPGILRIEAIELLQRFYEQGNPRVQNSKQKKRKKQRLGNTEKPIKINNLAIMLEHTED</sequence>
<evidence type="ECO:0000256" key="13">
    <source>
        <dbReference type="ARBA" id="ARBA00023242"/>
    </source>
</evidence>
<dbReference type="InterPro" id="IPR036361">
    <property type="entry name" value="SAP_dom_sf"/>
</dbReference>
<dbReference type="InterPro" id="IPR017441">
    <property type="entry name" value="Protein_kinase_ATP_BS"/>
</dbReference>
<dbReference type="InterPro" id="IPR008271">
    <property type="entry name" value="Ser/Thr_kinase_AS"/>
</dbReference>
<dbReference type="SMART" id="SM00220">
    <property type="entry name" value="S_TKc"/>
    <property type="match status" value="1"/>
</dbReference>
<keyword evidence="5 21" id="KW-0808">Transferase</keyword>
<evidence type="ECO:0000259" key="22">
    <source>
        <dbReference type="PROSITE" id="PS50011"/>
    </source>
</evidence>
<feature type="cross-link" description="Glycyl lysine isopeptide (Lys-Gly) (interchain with G-Cter in SUMO2)" evidence="18">
    <location>
        <position position="273"/>
    </location>
</feature>
<evidence type="ECO:0000256" key="10">
    <source>
        <dbReference type="ARBA" id="ARBA00022786"/>
    </source>
</evidence>
<dbReference type="InterPro" id="IPR000719">
    <property type="entry name" value="Prot_kinase_dom"/>
</dbReference>
<evidence type="ECO:0000256" key="16">
    <source>
        <dbReference type="PIRSR" id="PIRSR630616-1"/>
    </source>
</evidence>
<name>F0WVZ9_9STRA</name>
<evidence type="ECO:0000256" key="15">
    <source>
        <dbReference type="ARBA" id="ARBA00048679"/>
    </source>
</evidence>
<keyword evidence="10" id="KW-0833">Ubl conjugation pathway</keyword>
<dbReference type="GO" id="GO:0008270">
    <property type="term" value="F:zinc ion binding"/>
    <property type="evidence" value="ECO:0007669"/>
    <property type="project" value="UniProtKB-KW"/>
</dbReference>
<dbReference type="Gene3D" id="3.30.40.10">
    <property type="entry name" value="Zinc/RING finger domain, C3HC4 (zinc finger)"/>
    <property type="match status" value="2"/>
</dbReference>
<dbReference type="InterPro" id="IPR016192">
    <property type="entry name" value="APOBEC/CMP_deaminase_Zn-bd"/>
</dbReference>
<dbReference type="CDD" id="cd16650">
    <property type="entry name" value="SP-RING_PIAS-like"/>
    <property type="match status" value="1"/>
</dbReference>
<dbReference type="EC" id="2.7.11.1" evidence="21"/>
<dbReference type="CDD" id="cd01285">
    <property type="entry name" value="nucleoside_deaminase"/>
    <property type="match status" value="1"/>
</dbReference>
<dbReference type="HOGENOM" id="CLU_006378_0_0_1"/>
<dbReference type="PROSITE" id="PS50800">
    <property type="entry name" value="SAP"/>
    <property type="match status" value="1"/>
</dbReference>
<protein>
    <recommendedName>
        <fullName evidence="21">Aurora kinase</fullName>
        <ecNumber evidence="21">2.7.11.1</ecNumber>
    </recommendedName>
</protein>
<keyword evidence="13" id="KW-0539">Nucleus</keyword>
<comment type="catalytic activity">
    <reaction evidence="14 21">
        <text>L-threonyl-[protein] + ATP = O-phospho-L-threonyl-[protein] + ADP + H(+)</text>
        <dbReference type="Rhea" id="RHEA:46608"/>
        <dbReference type="Rhea" id="RHEA-COMP:11060"/>
        <dbReference type="Rhea" id="RHEA-COMP:11605"/>
        <dbReference type="ChEBI" id="CHEBI:15378"/>
        <dbReference type="ChEBI" id="CHEBI:30013"/>
        <dbReference type="ChEBI" id="CHEBI:30616"/>
        <dbReference type="ChEBI" id="CHEBI:61977"/>
        <dbReference type="ChEBI" id="CHEBI:456216"/>
        <dbReference type="EC" id="2.7.11.1"/>
    </reaction>
</comment>
<evidence type="ECO:0000256" key="2">
    <source>
        <dbReference type="ARBA" id="ARBA00004718"/>
    </source>
</evidence>
<feature type="domain" description="SAP" evidence="23">
    <location>
        <begin position="435"/>
        <end position="469"/>
    </location>
</feature>
<dbReference type="PROSITE" id="PS50011">
    <property type="entry name" value="PROTEIN_KINASE_DOM"/>
    <property type="match status" value="1"/>
</dbReference>
<dbReference type="GO" id="GO:0005634">
    <property type="term" value="C:nucleus"/>
    <property type="evidence" value="ECO:0007669"/>
    <property type="project" value="UniProtKB-SubCell"/>
</dbReference>
<keyword evidence="12 17" id="KW-0067">ATP-binding</keyword>
<comment type="similarity">
    <text evidence="3">Belongs to the PIAS family.</text>
</comment>
<evidence type="ECO:0000256" key="1">
    <source>
        <dbReference type="ARBA" id="ARBA00004123"/>
    </source>
</evidence>
<feature type="binding site" evidence="17">
    <location>
        <position position="156"/>
    </location>
    <ligand>
        <name>ATP</name>
        <dbReference type="ChEBI" id="CHEBI:30616"/>
    </ligand>
</feature>
<dbReference type="InterPro" id="IPR057847">
    <property type="entry name" value="ZMIZ1/ZMIZ2_GBD-like"/>
</dbReference>
<feature type="active site" description="Proton acceptor" evidence="16">
    <location>
        <position position="271"/>
    </location>
</feature>
<dbReference type="FunFam" id="1.10.510.10:FF:000235">
    <property type="entry name" value="Serine/threonine-protein kinase ark1"/>
    <property type="match status" value="1"/>
</dbReference>
<keyword evidence="4 21" id="KW-0723">Serine/threonine-protein kinase</keyword>
<evidence type="ECO:0000256" key="11">
    <source>
        <dbReference type="ARBA" id="ARBA00022833"/>
    </source>
</evidence>
<dbReference type="CDD" id="cd14007">
    <property type="entry name" value="STKc_Aurora"/>
    <property type="match status" value="1"/>
</dbReference>
<reference evidence="26" key="2">
    <citation type="submission" date="2011-02" db="EMBL/GenBank/DDBJ databases">
        <authorList>
            <person name="MacLean D."/>
        </authorList>
    </citation>
    <scope>NUCLEOTIDE SEQUENCE</scope>
</reference>
<proteinExistence type="inferred from homology"/>
<evidence type="ECO:0000313" key="26">
    <source>
        <dbReference type="EMBL" id="CCA25601.1"/>
    </source>
</evidence>
<organism evidence="26">
    <name type="scientific">Albugo laibachii Nc14</name>
    <dbReference type="NCBI Taxonomy" id="890382"/>
    <lineage>
        <taxon>Eukaryota</taxon>
        <taxon>Sar</taxon>
        <taxon>Stramenopiles</taxon>
        <taxon>Oomycota</taxon>
        <taxon>Peronosporomycetes</taxon>
        <taxon>Albuginales</taxon>
        <taxon>Albuginaceae</taxon>
        <taxon>Albugo</taxon>
    </lineage>
</organism>